<dbReference type="AlphaFoldDB" id="A0A1R4J0N9"/>
<proteinExistence type="predicted"/>
<protein>
    <submittedName>
        <fullName evidence="1">Uncharacterized protein</fullName>
    </submittedName>
</protein>
<gene>
    <name evidence="1" type="ORF">FM114_04795</name>
</gene>
<dbReference type="STRING" id="1255658.FM114_04795"/>
<organism evidence="1 2">
    <name type="scientific">Luteococcus japonicus LSP_Lj1</name>
    <dbReference type="NCBI Taxonomy" id="1255658"/>
    <lineage>
        <taxon>Bacteria</taxon>
        <taxon>Bacillati</taxon>
        <taxon>Actinomycetota</taxon>
        <taxon>Actinomycetes</taxon>
        <taxon>Propionibacteriales</taxon>
        <taxon>Propionibacteriaceae</taxon>
        <taxon>Luteococcus</taxon>
    </lineage>
</organism>
<accession>A0A1R4J0N9</accession>
<evidence type="ECO:0000313" key="2">
    <source>
        <dbReference type="Proteomes" id="UP000188342"/>
    </source>
</evidence>
<keyword evidence="2" id="KW-1185">Reference proteome</keyword>
<sequence length="43" mass="4611">MLAGEAEGLGLALFIDDGRLSYLEGFPIEDGVFPVFPPVEELS</sequence>
<reference evidence="1 2" key="1">
    <citation type="submission" date="2017-02" db="EMBL/GenBank/DDBJ databases">
        <authorList>
            <person name="Peterson S.W."/>
        </authorList>
    </citation>
    <scope>NUCLEOTIDE SEQUENCE [LARGE SCALE GENOMIC DNA]</scope>
    <source>
        <strain evidence="1 2">LSP_Lj1</strain>
    </source>
</reference>
<dbReference type="EMBL" id="FUKQ01000018">
    <property type="protein sequence ID" value="SJN25589.1"/>
    <property type="molecule type" value="Genomic_DNA"/>
</dbReference>
<name>A0A1R4J0N9_9ACTN</name>
<evidence type="ECO:0000313" key="1">
    <source>
        <dbReference type="EMBL" id="SJN25589.1"/>
    </source>
</evidence>
<dbReference type="Proteomes" id="UP000188342">
    <property type="component" value="Unassembled WGS sequence"/>
</dbReference>